<name>A0AAD9IYL8_9ANNE</name>
<evidence type="ECO:0000256" key="1">
    <source>
        <dbReference type="ARBA" id="ARBA00022737"/>
    </source>
</evidence>
<dbReference type="InterPro" id="IPR000859">
    <property type="entry name" value="CUB_dom"/>
</dbReference>
<feature type="chain" id="PRO_5042088801" description="CUB domain-containing protein" evidence="4">
    <location>
        <begin position="19"/>
        <end position="322"/>
    </location>
</feature>
<keyword evidence="1" id="KW-0677">Repeat</keyword>
<accession>A0AAD9IYL8</accession>
<evidence type="ECO:0000256" key="2">
    <source>
        <dbReference type="ARBA" id="ARBA00023157"/>
    </source>
</evidence>
<dbReference type="SUPFAM" id="SSF49854">
    <property type="entry name" value="Spermadhesin, CUB domain"/>
    <property type="match status" value="1"/>
</dbReference>
<dbReference type="Proteomes" id="UP001208570">
    <property type="component" value="Unassembled WGS sequence"/>
</dbReference>
<sequence>MMLWRCLVVLLIGLRTSAEPLTSDIIACYDPLSLFCNQNQVVATEVYTVPLSFAVESTSSEHCACTNQTRHSLVRPLTIVADINECRWKTSTCTLHLMPIFTPCLVAKQFHCVNRADIVDICTKSPYTLTNNHQYITSPGYPSVYTGGLQCCLIIRIPSGKSVFVRIISSHLPPNCDKGEDLDYLEISPSGGNTFRFCGDVKFDVNKTWIFYGESIQMKFISRKRAKTYQGFVLYYECLTAQHSLKHLPLAIVIIVQLYLGMPVGYVRKSPISSTWKLSPVSEVARSFAIKDILTPRREPTRPLSARSVVSVEHVYERRCCH</sequence>
<dbReference type="EMBL" id="JAODUP010000877">
    <property type="protein sequence ID" value="KAK2143104.1"/>
    <property type="molecule type" value="Genomic_DNA"/>
</dbReference>
<keyword evidence="4" id="KW-0732">Signal</keyword>
<dbReference type="CDD" id="cd00041">
    <property type="entry name" value="CUB"/>
    <property type="match status" value="1"/>
</dbReference>
<dbReference type="Pfam" id="PF00431">
    <property type="entry name" value="CUB"/>
    <property type="match status" value="1"/>
</dbReference>
<evidence type="ECO:0000259" key="5">
    <source>
        <dbReference type="PROSITE" id="PS01180"/>
    </source>
</evidence>
<dbReference type="Gene3D" id="2.60.120.290">
    <property type="entry name" value="Spermadhesin, CUB domain"/>
    <property type="match status" value="1"/>
</dbReference>
<comment type="caution">
    <text evidence="6">The sequence shown here is derived from an EMBL/GenBank/DDBJ whole genome shotgun (WGS) entry which is preliminary data.</text>
</comment>
<dbReference type="PANTHER" id="PTHR24251">
    <property type="entry name" value="OVOCHYMASE-RELATED"/>
    <property type="match status" value="1"/>
</dbReference>
<evidence type="ECO:0000313" key="6">
    <source>
        <dbReference type="EMBL" id="KAK2143104.1"/>
    </source>
</evidence>
<evidence type="ECO:0000256" key="4">
    <source>
        <dbReference type="SAM" id="SignalP"/>
    </source>
</evidence>
<feature type="domain" description="CUB" evidence="5">
    <location>
        <begin position="122"/>
        <end position="239"/>
    </location>
</feature>
<protein>
    <recommendedName>
        <fullName evidence="5">CUB domain-containing protein</fullName>
    </recommendedName>
</protein>
<organism evidence="6 7">
    <name type="scientific">Paralvinella palmiformis</name>
    <dbReference type="NCBI Taxonomy" id="53620"/>
    <lineage>
        <taxon>Eukaryota</taxon>
        <taxon>Metazoa</taxon>
        <taxon>Spiralia</taxon>
        <taxon>Lophotrochozoa</taxon>
        <taxon>Annelida</taxon>
        <taxon>Polychaeta</taxon>
        <taxon>Sedentaria</taxon>
        <taxon>Canalipalpata</taxon>
        <taxon>Terebellida</taxon>
        <taxon>Terebelliformia</taxon>
        <taxon>Alvinellidae</taxon>
        <taxon>Paralvinella</taxon>
    </lineage>
</organism>
<comment type="caution">
    <text evidence="3">Lacks conserved residue(s) required for the propagation of feature annotation.</text>
</comment>
<evidence type="ECO:0000313" key="7">
    <source>
        <dbReference type="Proteomes" id="UP001208570"/>
    </source>
</evidence>
<evidence type="ECO:0000256" key="3">
    <source>
        <dbReference type="PROSITE-ProRule" id="PRU00059"/>
    </source>
</evidence>
<feature type="signal peptide" evidence="4">
    <location>
        <begin position="1"/>
        <end position="18"/>
    </location>
</feature>
<reference evidence="6" key="1">
    <citation type="journal article" date="2023" name="Mol. Biol. Evol.">
        <title>Third-Generation Sequencing Reveals the Adaptive Role of the Epigenome in Three Deep-Sea Polychaetes.</title>
        <authorList>
            <person name="Perez M."/>
            <person name="Aroh O."/>
            <person name="Sun Y."/>
            <person name="Lan Y."/>
            <person name="Juniper S.K."/>
            <person name="Young C.R."/>
            <person name="Angers B."/>
            <person name="Qian P.Y."/>
        </authorList>
    </citation>
    <scope>NUCLEOTIDE SEQUENCE</scope>
    <source>
        <strain evidence="6">P08H-3</strain>
    </source>
</reference>
<proteinExistence type="predicted"/>
<dbReference type="AlphaFoldDB" id="A0AAD9IYL8"/>
<dbReference type="SMART" id="SM00042">
    <property type="entry name" value="CUB"/>
    <property type="match status" value="1"/>
</dbReference>
<gene>
    <name evidence="6" type="ORF">LSH36_877g01018</name>
</gene>
<keyword evidence="2" id="KW-1015">Disulfide bond</keyword>
<dbReference type="InterPro" id="IPR035914">
    <property type="entry name" value="Sperma_CUB_dom_sf"/>
</dbReference>
<dbReference type="PROSITE" id="PS01180">
    <property type="entry name" value="CUB"/>
    <property type="match status" value="1"/>
</dbReference>
<keyword evidence="7" id="KW-1185">Reference proteome</keyword>